<gene>
    <name evidence="3" type="ORF">A2153_01325</name>
</gene>
<feature type="signal peptide" evidence="2">
    <location>
        <begin position="1"/>
        <end position="25"/>
    </location>
</feature>
<feature type="transmembrane region" description="Helical" evidence="1">
    <location>
        <begin position="49"/>
        <end position="71"/>
    </location>
</feature>
<evidence type="ECO:0000256" key="1">
    <source>
        <dbReference type="SAM" id="Phobius"/>
    </source>
</evidence>
<keyword evidence="1" id="KW-1133">Transmembrane helix</keyword>
<dbReference type="EMBL" id="MFJB01000090">
    <property type="protein sequence ID" value="OGF98681.1"/>
    <property type="molecule type" value="Genomic_DNA"/>
</dbReference>
<protein>
    <submittedName>
        <fullName evidence="3">Uncharacterized protein</fullName>
    </submittedName>
</protein>
<keyword evidence="2" id="KW-0732">Signal</keyword>
<comment type="caution">
    <text evidence="3">The sequence shown here is derived from an EMBL/GenBank/DDBJ whole genome shotgun (WGS) entry which is preliminary data.</text>
</comment>
<reference evidence="3 4" key="1">
    <citation type="journal article" date="2016" name="Nat. Commun.">
        <title>Thousands of microbial genomes shed light on interconnected biogeochemical processes in an aquifer system.</title>
        <authorList>
            <person name="Anantharaman K."/>
            <person name="Brown C.T."/>
            <person name="Hug L.A."/>
            <person name="Sharon I."/>
            <person name="Castelle C.J."/>
            <person name="Probst A.J."/>
            <person name="Thomas B.C."/>
            <person name="Singh A."/>
            <person name="Wilkins M.J."/>
            <person name="Karaoz U."/>
            <person name="Brodie E.L."/>
            <person name="Williams K.H."/>
            <person name="Hubbard S.S."/>
            <person name="Banfield J.F."/>
        </authorList>
    </citation>
    <scope>NUCLEOTIDE SEQUENCE [LARGE SCALE GENOMIC DNA]</scope>
</reference>
<keyword evidence="1" id="KW-0472">Membrane</keyword>
<evidence type="ECO:0000256" key="2">
    <source>
        <dbReference type="SAM" id="SignalP"/>
    </source>
</evidence>
<dbReference type="AlphaFoldDB" id="A0A1F5YFQ6"/>
<keyword evidence="1" id="KW-0812">Transmembrane</keyword>
<evidence type="ECO:0000313" key="3">
    <source>
        <dbReference type="EMBL" id="OGF98681.1"/>
    </source>
</evidence>
<dbReference type="Proteomes" id="UP000177396">
    <property type="component" value="Unassembled WGS sequence"/>
</dbReference>
<dbReference type="Pfam" id="PF18895">
    <property type="entry name" value="T4SS_pilin"/>
    <property type="match status" value="1"/>
</dbReference>
<feature type="transmembrane region" description="Helical" evidence="1">
    <location>
        <begin position="92"/>
        <end position="114"/>
    </location>
</feature>
<accession>A0A1F5YFQ6</accession>
<name>A0A1F5YFQ6_9BACT</name>
<evidence type="ECO:0000313" key="4">
    <source>
        <dbReference type="Proteomes" id="UP000177396"/>
    </source>
</evidence>
<feature type="chain" id="PRO_5009522431" evidence="2">
    <location>
        <begin position="26"/>
        <end position="128"/>
    </location>
</feature>
<dbReference type="InterPro" id="IPR043993">
    <property type="entry name" value="T4SS_pilin"/>
</dbReference>
<sequence>MPLFKKLTALFTPFVFLSFTSPVLANGITFTIPTPPNLRVTNLGKLISGLIGAILVIATLAAFIYLLIGGFQWITSGGDKSAVESAQKRIQAAIIGLIIVFAAWALMIIVGKFFGIDNIFDLVIPSGV</sequence>
<organism evidence="3 4">
    <name type="scientific">Candidatus Gottesmanbacteria bacterium RBG_16_38_7b</name>
    <dbReference type="NCBI Taxonomy" id="1798372"/>
    <lineage>
        <taxon>Bacteria</taxon>
        <taxon>Candidatus Gottesmaniibacteriota</taxon>
    </lineage>
</organism>
<proteinExistence type="predicted"/>